<dbReference type="EMBL" id="WCUG01000192">
    <property type="protein sequence ID" value="KAB4161282.1"/>
    <property type="molecule type" value="Genomic_DNA"/>
</dbReference>
<dbReference type="InterPro" id="IPR011990">
    <property type="entry name" value="TPR-like_helical_dom_sf"/>
</dbReference>
<gene>
    <name evidence="1" type="ORF">GAQ59_23670</name>
</gene>
<dbReference type="SUPFAM" id="SSF48452">
    <property type="entry name" value="TPR-like"/>
    <property type="match status" value="1"/>
</dbReference>
<organism evidence="1 2">
    <name type="scientific">Bacteroides uniformis</name>
    <dbReference type="NCBI Taxonomy" id="820"/>
    <lineage>
        <taxon>Bacteria</taxon>
        <taxon>Pseudomonadati</taxon>
        <taxon>Bacteroidota</taxon>
        <taxon>Bacteroidia</taxon>
        <taxon>Bacteroidales</taxon>
        <taxon>Bacteroidaceae</taxon>
        <taxon>Bacteroides</taxon>
    </lineage>
</organism>
<protein>
    <submittedName>
        <fullName evidence="1">RagB/SusD family nutrient uptake outer membrane protein</fullName>
    </submittedName>
</protein>
<accession>A0A6I0K232</accession>
<evidence type="ECO:0000313" key="1">
    <source>
        <dbReference type="EMBL" id="KAB4161282.1"/>
    </source>
</evidence>
<proteinExistence type="predicted"/>
<dbReference type="AlphaFoldDB" id="A0A6I0K232"/>
<dbReference type="PROSITE" id="PS51257">
    <property type="entry name" value="PROKAR_LIPOPROTEIN"/>
    <property type="match status" value="1"/>
</dbReference>
<reference evidence="1 2" key="1">
    <citation type="journal article" date="2019" name="Nat. Med.">
        <title>A library of human gut bacterial isolates paired with longitudinal multiomics data enables mechanistic microbiome research.</title>
        <authorList>
            <person name="Poyet M."/>
            <person name="Groussin M."/>
            <person name="Gibbons S.M."/>
            <person name="Avila-Pacheco J."/>
            <person name="Jiang X."/>
            <person name="Kearney S.M."/>
            <person name="Perrotta A.R."/>
            <person name="Berdy B."/>
            <person name="Zhao S."/>
            <person name="Lieberman T.D."/>
            <person name="Swanson P.K."/>
            <person name="Smith M."/>
            <person name="Roesemann S."/>
            <person name="Alexander J.E."/>
            <person name="Rich S.A."/>
            <person name="Livny J."/>
            <person name="Vlamakis H."/>
            <person name="Clish C."/>
            <person name="Bullock K."/>
            <person name="Deik A."/>
            <person name="Scott J."/>
            <person name="Pierce K.A."/>
            <person name="Xavier R.J."/>
            <person name="Alm E.J."/>
        </authorList>
    </citation>
    <scope>NUCLEOTIDE SEQUENCE [LARGE SCALE GENOMIC DNA]</scope>
    <source>
        <strain evidence="1 2">BIOML-A27</strain>
    </source>
</reference>
<dbReference type="Proteomes" id="UP000433928">
    <property type="component" value="Unassembled WGS sequence"/>
</dbReference>
<feature type="non-terminal residue" evidence="1">
    <location>
        <position position="102"/>
    </location>
</feature>
<name>A0A6I0K232_BACUN</name>
<evidence type="ECO:0000313" key="2">
    <source>
        <dbReference type="Proteomes" id="UP000433928"/>
    </source>
</evidence>
<sequence>MNLIEKIKTATIICVAGAMIGMGSLSSCVDDINIGNDFLDKQPGVDVTVDSIFAKGENAKRFLWHMYGAMHNPFTYTGAVWYSHPDALTDICQSYCGWHNLG</sequence>
<comment type="caution">
    <text evidence="1">The sequence shown here is derived from an EMBL/GenBank/DDBJ whole genome shotgun (WGS) entry which is preliminary data.</text>
</comment>